<keyword evidence="3" id="KW-0408">Iron</keyword>
<protein>
    <submittedName>
        <fullName evidence="4">Hemerythrin</fullName>
    </submittedName>
</protein>
<dbReference type="SUPFAM" id="SSF47188">
    <property type="entry name" value="Hemerythrin-like"/>
    <property type="match status" value="1"/>
</dbReference>
<accession>A0ABS1JJQ5</accession>
<comment type="similarity">
    <text evidence="1">Belongs to the hemerythrin family.</text>
</comment>
<dbReference type="InterPro" id="IPR035938">
    <property type="entry name" value="Hemerythrin-like_sf"/>
</dbReference>
<dbReference type="InterPro" id="IPR012827">
    <property type="entry name" value="Hemerythrin_metal-bd"/>
</dbReference>
<reference evidence="4 5" key="1">
    <citation type="journal article" date="2017" name="Int. J. Syst. Evol. Microbiol.">
        <title>Ramlibacter alkalitolerans sp. nov., alkali-tolerant bacterium isolated from soil of ginseng.</title>
        <authorList>
            <person name="Lee D.H."/>
            <person name="Cha C.J."/>
        </authorList>
    </citation>
    <scope>NUCLEOTIDE SEQUENCE [LARGE SCALE GENOMIC DNA]</scope>
    <source>
        <strain evidence="4 5">KACC 19305</strain>
    </source>
</reference>
<evidence type="ECO:0000256" key="1">
    <source>
        <dbReference type="ARBA" id="ARBA00010587"/>
    </source>
</evidence>
<keyword evidence="5" id="KW-1185">Reference proteome</keyword>
<evidence type="ECO:0000256" key="2">
    <source>
        <dbReference type="ARBA" id="ARBA00022723"/>
    </source>
</evidence>
<name>A0ABS1JJQ5_9BURK</name>
<gene>
    <name evidence="4" type="ORF">JI746_02935</name>
</gene>
<evidence type="ECO:0000256" key="3">
    <source>
        <dbReference type="ARBA" id="ARBA00023004"/>
    </source>
</evidence>
<sequence length="130" mass="14765">MDSIHAEFEDLLRRGRSAKEEADWLPLLLELDAHLRSHFESEDRWMTETDFPPRDCHIDEHMAVLKSSAEVLQLARAGDFGPAPSFVESLADWFPGHAAYLDSALAAWMCKRRFGGRPVVLHRPSKAHAD</sequence>
<dbReference type="CDD" id="cd12107">
    <property type="entry name" value="Hemerythrin"/>
    <property type="match status" value="1"/>
</dbReference>
<dbReference type="Proteomes" id="UP000622707">
    <property type="component" value="Unassembled WGS sequence"/>
</dbReference>
<keyword evidence="2" id="KW-0479">Metal-binding</keyword>
<evidence type="ECO:0000313" key="4">
    <source>
        <dbReference type="EMBL" id="MBL0424050.1"/>
    </source>
</evidence>
<dbReference type="EMBL" id="JAEQND010000001">
    <property type="protein sequence ID" value="MBL0424050.1"/>
    <property type="molecule type" value="Genomic_DNA"/>
</dbReference>
<comment type="caution">
    <text evidence="4">The sequence shown here is derived from an EMBL/GenBank/DDBJ whole genome shotgun (WGS) entry which is preliminary data.</text>
</comment>
<organism evidence="4 5">
    <name type="scientific">Ramlibacter alkalitolerans</name>
    <dbReference type="NCBI Taxonomy" id="2039631"/>
    <lineage>
        <taxon>Bacteria</taxon>
        <taxon>Pseudomonadati</taxon>
        <taxon>Pseudomonadota</taxon>
        <taxon>Betaproteobacteria</taxon>
        <taxon>Burkholderiales</taxon>
        <taxon>Comamonadaceae</taxon>
        <taxon>Ramlibacter</taxon>
    </lineage>
</organism>
<evidence type="ECO:0000313" key="5">
    <source>
        <dbReference type="Proteomes" id="UP000622707"/>
    </source>
</evidence>
<proteinExistence type="inferred from homology"/>
<dbReference type="Gene3D" id="1.20.120.50">
    <property type="entry name" value="Hemerythrin-like"/>
    <property type="match status" value="1"/>
</dbReference>